<gene>
    <name evidence="1" type="ORF">GCM10011375_28130</name>
</gene>
<organism evidence="1 2">
    <name type="scientific">Hymenobacter qilianensis</name>
    <dbReference type="NCBI Taxonomy" id="1385715"/>
    <lineage>
        <taxon>Bacteria</taxon>
        <taxon>Pseudomonadati</taxon>
        <taxon>Bacteroidota</taxon>
        <taxon>Cytophagia</taxon>
        <taxon>Cytophagales</taxon>
        <taxon>Hymenobacteraceae</taxon>
        <taxon>Hymenobacter</taxon>
    </lineage>
</organism>
<keyword evidence="2" id="KW-1185">Reference proteome</keyword>
<proteinExistence type="predicted"/>
<comment type="caution">
    <text evidence="1">The sequence shown here is derived from an EMBL/GenBank/DDBJ whole genome shotgun (WGS) entry which is preliminary data.</text>
</comment>
<dbReference type="Proteomes" id="UP000605392">
    <property type="component" value="Unassembled WGS sequence"/>
</dbReference>
<dbReference type="EMBL" id="BMFN01000002">
    <property type="protein sequence ID" value="GGF71323.1"/>
    <property type="molecule type" value="Genomic_DNA"/>
</dbReference>
<evidence type="ECO:0000313" key="2">
    <source>
        <dbReference type="Proteomes" id="UP000605392"/>
    </source>
</evidence>
<sequence>MKRNLLLLLLITALFGSNIHQPLLAQSQVADYTYGGATEEIFISAVATADGGIVAGATTLADVGGDITQPPRGPATGANFDFWIVRLDAQGNKLWDKRYGGTADDRLVKIVVAPDGGFLLCGWTKSDAGLDRTEPIRGNYDYWVVKIDAQGNKQWDKRFGSRDLDVLKSAVASPDGGYLLVGYTNTPLVAPDQTSPNEDRTQPILGGSDVWLVKIDAQGNKQWDKRLGGFGAEEVYDVVNAPNGDFILACLPSENGGNLIHGGDVTGTGFSTYDYWIVRIDAQGNKIWDETYGGSGQDIVRALLATPDGGVLAVGGSQSPVSGNKGTHTEGKGCWLLKLDAQGNKQWEQVYGSVLPLTAEYIYTMINNPRGGYLLGGGLSQSIAPDFPYDFWFVDIDADGKVRGEQTFGGDKNDGINNIIPGSGGAMWLVGGSNSDISRHKTANSRGGHDIWVVKLGSTVLGTKESTDLGASISLFPNPVNHGIVTIEAKNLGEQLSIKTEVMNSLGQRVQLLYLPVRQSSIKHQLDVSALAQGMYTVLLYTSVGIITKQLVKN</sequence>
<reference evidence="1 2" key="1">
    <citation type="journal article" date="2019" name="Int. J. Syst. Evol. Microbiol.">
        <title>The Global Catalogue of Microorganisms (GCM) 10K type strain sequencing project: providing services to taxonomists for standard genome sequencing and annotation.</title>
        <authorList>
            <consortium name="The Broad Institute Genomics Platform"/>
            <consortium name="The Broad Institute Genome Sequencing Center for Infectious Disease"/>
            <person name="Wu L."/>
            <person name="Ma J."/>
        </authorList>
    </citation>
    <scope>NUCLEOTIDE SEQUENCE [LARGE SCALE GENOMIC DNA]</scope>
    <source>
        <strain evidence="1 2">CGMCC 1.12720</strain>
    </source>
</reference>
<name>A0ACB5PTW4_9BACT</name>
<evidence type="ECO:0000313" key="1">
    <source>
        <dbReference type="EMBL" id="GGF71323.1"/>
    </source>
</evidence>
<protein>
    <submittedName>
        <fullName evidence="1">Uncharacterized protein</fullName>
    </submittedName>
</protein>
<accession>A0ACB5PTW4</accession>